<dbReference type="AlphaFoldDB" id="A0A5M8QQC7"/>
<evidence type="ECO:0000256" key="4">
    <source>
        <dbReference type="ARBA" id="ARBA00022692"/>
    </source>
</evidence>
<evidence type="ECO:0000256" key="2">
    <source>
        <dbReference type="ARBA" id="ARBA00006679"/>
    </source>
</evidence>
<reference evidence="8 9" key="1">
    <citation type="submission" date="2019-05" db="EMBL/GenBank/DDBJ databases">
        <authorList>
            <person name="Qu J.-H."/>
        </authorList>
    </citation>
    <scope>NUCLEOTIDE SEQUENCE [LARGE SCALE GENOMIC DNA]</scope>
    <source>
        <strain evidence="8 9">NS28</strain>
    </source>
</reference>
<dbReference type="PANTHER" id="PTHR33452:SF1">
    <property type="entry name" value="INNER MEMBRANE PROTEIN YPHA-RELATED"/>
    <property type="match status" value="1"/>
</dbReference>
<sequence>MLRNFLRPVKLPASADSGILILRVGMSLLMLTHGYAKLKGYMGGDSSFADPIGLGQEFSLILAIFAEFVCSILVILGLVTRAALIPLIITMLVAIFIIHAQDTFDKKEHGLSFLISYVTLFLTGPGRFSFDRNLFR</sequence>
<comment type="subcellular location">
    <subcellularLocation>
        <location evidence="1">Cell membrane</location>
        <topology evidence="1">Multi-pass membrane protein</topology>
    </subcellularLocation>
</comment>
<evidence type="ECO:0000313" key="8">
    <source>
        <dbReference type="EMBL" id="KAA6436733.1"/>
    </source>
</evidence>
<evidence type="ECO:0000313" key="9">
    <source>
        <dbReference type="Proteomes" id="UP000323994"/>
    </source>
</evidence>
<dbReference type="InterPro" id="IPR032808">
    <property type="entry name" value="DoxX"/>
</dbReference>
<feature type="transmembrane region" description="Helical" evidence="7">
    <location>
        <begin position="83"/>
        <end position="100"/>
    </location>
</feature>
<comment type="caution">
    <text evidence="8">The sequence shown here is derived from an EMBL/GenBank/DDBJ whole genome shotgun (WGS) entry which is preliminary data.</text>
</comment>
<evidence type="ECO:0000256" key="5">
    <source>
        <dbReference type="ARBA" id="ARBA00022989"/>
    </source>
</evidence>
<keyword evidence="5 7" id="KW-1133">Transmembrane helix</keyword>
<keyword evidence="9" id="KW-1185">Reference proteome</keyword>
<name>A0A5M8QQC7_9BACT</name>
<accession>A0A5M8QQC7</accession>
<evidence type="ECO:0000256" key="7">
    <source>
        <dbReference type="SAM" id="Phobius"/>
    </source>
</evidence>
<dbReference type="InterPro" id="IPR051907">
    <property type="entry name" value="DoxX-like_oxidoreductase"/>
</dbReference>
<dbReference type="Proteomes" id="UP000323994">
    <property type="component" value="Unassembled WGS sequence"/>
</dbReference>
<gene>
    <name evidence="8" type="ORF">FEM33_21600</name>
</gene>
<comment type="similarity">
    <text evidence="2">Belongs to the DoxX family.</text>
</comment>
<protein>
    <submittedName>
        <fullName evidence="8">DoxX family protein</fullName>
    </submittedName>
</protein>
<dbReference type="EMBL" id="VBSN01000066">
    <property type="protein sequence ID" value="KAA6436733.1"/>
    <property type="molecule type" value="Genomic_DNA"/>
</dbReference>
<dbReference type="OrthoDB" id="9813193at2"/>
<proteinExistence type="inferred from homology"/>
<keyword evidence="6 7" id="KW-0472">Membrane</keyword>
<keyword evidence="4 7" id="KW-0812">Transmembrane</keyword>
<evidence type="ECO:0000256" key="3">
    <source>
        <dbReference type="ARBA" id="ARBA00022475"/>
    </source>
</evidence>
<dbReference type="RefSeq" id="WP_139014053.1">
    <property type="nucleotide sequence ID" value="NZ_VBSN01000066.1"/>
</dbReference>
<evidence type="ECO:0000256" key="1">
    <source>
        <dbReference type="ARBA" id="ARBA00004651"/>
    </source>
</evidence>
<organism evidence="8 9">
    <name type="scientific">Dyadobacter flavalbus</name>
    <dbReference type="NCBI Taxonomy" id="2579942"/>
    <lineage>
        <taxon>Bacteria</taxon>
        <taxon>Pseudomonadati</taxon>
        <taxon>Bacteroidota</taxon>
        <taxon>Cytophagia</taxon>
        <taxon>Cytophagales</taxon>
        <taxon>Spirosomataceae</taxon>
        <taxon>Dyadobacter</taxon>
    </lineage>
</organism>
<dbReference type="Pfam" id="PF07681">
    <property type="entry name" value="DoxX"/>
    <property type="match status" value="1"/>
</dbReference>
<feature type="transmembrane region" description="Helical" evidence="7">
    <location>
        <begin position="112"/>
        <end position="130"/>
    </location>
</feature>
<dbReference type="GO" id="GO:0005886">
    <property type="term" value="C:plasma membrane"/>
    <property type="evidence" value="ECO:0007669"/>
    <property type="project" value="UniProtKB-SubCell"/>
</dbReference>
<feature type="transmembrane region" description="Helical" evidence="7">
    <location>
        <begin position="58"/>
        <end position="76"/>
    </location>
</feature>
<feature type="transmembrane region" description="Helical" evidence="7">
    <location>
        <begin position="20"/>
        <end position="38"/>
    </location>
</feature>
<dbReference type="PANTHER" id="PTHR33452">
    <property type="entry name" value="OXIDOREDUCTASE CATD-RELATED"/>
    <property type="match status" value="1"/>
</dbReference>
<keyword evidence="3" id="KW-1003">Cell membrane</keyword>
<evidence type="ECO:0000256" key="6">
    <source>
        <dbReference type="ARBA" id="ARBA00023136"/>
    </source>
</evidence>